<evidence type="ECO:0008006" key="5">
    <source>
        <dbReference type="Google" id="ProtNLM"/>
    </source>
</evidence>
<dbReference type="Pfam" id="PF00797">
    <property type="entry name" value="Acetyltransf_2"/>
    <property type="match status" value="1"/>
</dbReference>
<protein>
    <recommendedName>
        <fullName evidence="5">Arylamine N-acetyltransferase</fullName>
    </recommendedName>
</protein>
<dbReference type="Proteomes" id="UP001201262">
    <property type="component" value="Unassembled WGS sequence"/>
</dbReference>
<dbReference type="GO" id="GO:0016407">
    <property type="term" value="F:acetyltransferase activity"/>
    <property type="evidence" value="ECO:0007669"/>
    <property type="project" value="InterPro"/>
</dbReference>
<dbReference type="InterPro" id="IPR038765">
    <property type="entry name" value="Papain-like_cys_pep_sf"/>
</dbReference>
<evidence type="ECO:0000256" key="2">
    <source>
        <dbReference type="RuleBase" id="RU003452"/>
    </source>
</evidence>
<organism evidence="3 4">
    <name type="scientific">Talaromyces proteolyticus</name>
    <dbReference type="NCBI Taxonomy" id="1131652"/>
    <lineage>
        <taxon>Eukaryota</taxon>
        <taxon>Fungi</taxon>
        <taxon>Dikarya</taxon>
        <taxon>Ascomycota</taxon>
        <taxon>Pezizomycotina</taxon>
        <taxon>Eurotiomycetes</taxon>
        <taxon>Eurotiomycetidae</taxon>
        <taxon>Eurotiales</taxon>
        <taxon>Trichocomaceae</taxon>
        <taxon>Talaromyces</taxon>
        <taxon>Talaromyces sect. Bacilispori</taxon>
    </lineage>
</organism>
<keyword evidence="4" id="KW-1185">Reference proteome</keyword>
<keyword evidence="2" id="KW-0808">Transferase</keyword>
<dbReference type="RefSeq" id="XP_046076225.1">
    <property type="nucleotide sequence ID" value="XM_046215060.1"/>
</dbReference>
<sequence length="309" mass="35376">MATETSGLTADQIDRYLQYIDIPQRFRTDQKPALDTEFLTALHVHHIAAFPYENLSLHYTKTVDISLDVQDLYRKFLRNGRGGYCMESSVLFYHTLRALGFRAYLTGARIRFRKDGVPQGPYSGWCHLVCIITLPDGSRYSCDVCFGGDGPTRPLPLISGQVTSNLGSQQVRLVHECIPDYLTEPQRLWVYQYRNCIDRPWNSFYAFGENEWLPRDFEPINHWVSTHSGSFQTYTMLVVRFLRRQGSSEIYGKVMLVNGDVKQNLGGKTSLLASCETEEERVKALKEHFDITLTEGEREGIEGRITALP</sequence>
<comment type="similarity">
    <text evidence="1 2">Belongs to the arylamine N-acetyltransferase family.</text>
</comment>
<accession>A0AAD4KYD1</accession>
<name>A0AAD4KYD1_9EURO</name>
<dbReference type="PRINTS" id="PR01543">
    <property type="entry name" value="ANATRNSFRASE"/>
</dbReference>
<dbReference type="InterPro" id="IPR001447">
    <property type="entry name" value="Arylamine_N-AcTrfase"/>
</dbReference>
<dbReference type="InterPro" id="IPR053710">
    <property type="entry name" value="Arylamine_NAT_domain_sf"/>
</dbReference>
<dbReference type="AlphaFoldDB" id="A0AAD4KYD1"/>
<evidence type="ECO:0000313" key="3">
    <source>
        <dbReference type="EMBL" id="KAH8703207.1"/>
    </source>
</evidence>
<dbReference type="GeneID" id="70245347"/>
<comment type="caution">
    <text evidence="3">The sequence shown here is derived from an EMBL/GenBank/DDBJ whole genome shotgun (WGS) entry which is preliminary data.</text>
</comment>
<proteinExistence type="inferred from homology"/>
<gene>
    <name evidence="3" type="ORF">BGW36DRAFT_368962</name>
</gene>
<dbReference type="PANTHER" id="PTHR11786">
    <property type="entry name" value="N-HYDROXYARYLAMINE O-ACETYLTRANSFERASE"/>
    <property type="match status" value="1"/>
</dbReference>
<dbReference type="Gene3D" id="3.30.2140.20">
    <property type="match status" value="1"/>
</dbReference>
<evidence type="ECO:0000256" key="1">
    <source>
        <dbReference type="ARBA" id="ARBA00006547"/>
    </source>
</evidence>
<reference evidence="3" key="1">
    <citation type="submission" date="2021-12" db="EMBL/GenBank/DDBJ databases">
        <title>Convergent genome expansion in fungi linked to evolution of root-endophyte symbiosis.</title>
        <authorList>
            <consortium name="DOE Joint Genome Institute"/>
            <person name="Ke Y.-H."/>
            <person name="Bonito G."/>
            <person name="Liao H.-L."/>
            <person name="Looney B."/>
            <person name="Rojas-Flechas A."/>
            <person name="Nash J."/>
            <person name="Hameed K."/>
            <person name="Schadt C."/>
            <person name="Martin F."/>
            <person name="Crous P.W."/>
            <person name="Miettinen O."/>
            <person name="Magnuson J.K."/>
            <person name="Labbe J."/>
            <person name="Jacobson D."/>
            <person name="Doktycz M.J."/>
            <person name="Veneault-Fourrey C."/>
            <person name="Kuo A."/>
            <person name="Mondo S."/>
            <person name="Calhoun S."/>
            <person name="Riley R."/>
            <person name="Ohm R."/>
            <person name="LaButti K."/>
            <person name="Andreopoulos B."/>
            <person name="Pangilinan J."/>
            <person name="Nolan M."/>
            <person name="Tritt A."/>
            <person name="Clum A."/>
            <person name="Lipzen A."/>
            <person name="Daum C."/>
            <person name="Barry K."/>
            <person name="Grigoriev I.V."/>
            <person name="Vilgalys R."/>
        </authorList>
    </citation>
    <scope>NUCLEOTIDE SEQUENCE</scope>
    <source>
        <strain evidence="3">PMI_201</strain>
    </source>
</reference>
<dbReference type="PANTHER" id="PTHR11786:SF0">
    <property type="entry name" value="ARYLAMINE N-ACETYLTRANSFERASE 4-RELATED"/>
    <property type="match status" value="1"/>
</dbReference>
<evidence type="ECO:0000313" key="4">
    <source>
        <dbReference type="Proteomes" id="UP001201262"/>
    </source>
</evidence>
<keyword evidence="2" id="KW-0012">Acyltransferase</keyword>
<dbReference type="SUPFAM" id="SSF54001">
    <property type="entry name" value="Cysteine proteinases"/>
    <property type="match status" value="1"/>
</dbReference>
<dbReference type="EMBL" id="JAJTJA010000002">
    <property type="protein sequence ID" value="KAH8703207.1"/>
    <property type="molecule type" value="Genomic_DNA"/>
</dbReference>